<evidence type="ECO:0000259" key="1">
    <source>
        <dbReference type="Pfam" id="PF13349"/>
    </source>
</evidence>
<organism evidence="2 3">
    <name type="scientific">Streptococcus uberis</name>
    <dbReference type="NCBI Taxonomy" id="1349"/>
    <lineage>
        <taxon>Bacteria</taxon>
        <taxon>Bacillati</taxon>
        <taxon>Bacillota</taxon>
        <taxon>Bacilli</taxon>
        <taxon>Lactobacillales</taxon>
        <taxon>Streptococcaceae</taxon>
        <taxon>Streptococcus</taxon>
    </lineage>
</organism>
<dbReference type="EMBL" id="WLXI01000024">
    <property type="protein sequence ID" value="MTD01180.1"/>
    <property type="molecule type" value="Genomic_DNA"/>
</dbReference>
<dbReference type="AlphaFoldDB" id="A0A6L6G7Q3"/>
<sequence>MKTCKKTILITSLCLLISGAALAGFGFIRGGWSALSHSKEEPKHHTYKTQELKSFENISLNCNVSDITIKTGNQDKGTISYFVDKSYPIKINQKDKTLSITETSKLLQNKTTIRFLTLRNLINIDKIGNFGLDSGYSIQITLPKGSKIQSLNGKLKVGELQIEKSHIQTADFQLSAGNLSVSSSELMDSHLILQAGDMNFIDSHISKSKLKVNAGNVEVGSSKISDSQVNLSAGDFTASDVAFVNKNRLSLSMGDADIQLKDHNLAIKTNKEIGDSDITSNLKTDSQNQLELTSKLGDITIE</sequence>
<reference evidence="2 3" key="1">
    <citation type="submission" date="2019-11" db="EMBL/GenBank/DDBJ databases">
        <title>Streptococcus uberis isolated from clinical mastitis cases on a southeastern Queensland dairy.</title>
        <authorList>
            <person name="Workentine M.L."/>
            <person name="Price R."/>
            <person name="Olchowy T."/>
        </authorList>
    </citation>
    <scope>NUCLEOTIDE SEQUENCE [LARGE SCALE GENOMIC DNA]</scope>
    <source>
        <strain evidence="2 3">OLC4459-A17</strain>
    </source>
</reference>
<feature type="domain" description="DUF4097" evidence="1">
    <location>
        <begin position="56"/>
        <end position="290"/>
    </location>
</feature>
<evidence type="ECO:0000313" key="2">
    <source>
        <dbReference type="EMBL" id="MTD01180.1"/>
    </source>
</evidence>
<dbReference type="Pfam" id="PF13349">
    <property type="entry name" value="DUF4097"/>
    <property type="match status" value="1"/>
</dbReference>
<comment type="caution">
    <text evidence="2">The sequence shown here is derived from an EMBL/GenBank/DDBJ whole genome shotgun (WGS) entry which is preliminary data.</text>
</comment>
<gene>
    <name evidence="2" type="ORF">GKS16_02630</name>
</gene>
<dbReference type="RefSeq" id="WP_154615909.1">
    <property type="nucleotide sequence ID" value="NZ_JADFAZ010000007.1"/>
</dbReference>
<proteinExistence type="predicted"/>
<dbReference type="InterPro" id="IPR025164">
    <property type="entry name" value="Toastrack_DUF4097"/>
</dbReference>
<evidence type="ECO:0000313" key="3">
    <source>
        <dbReference type="Proteomes" id="UP000483839"/>
    </source>
</evidence>
<protein>
    <submittedName>
        <fullName evidence="2">DUF4097 family beta strand repeat protein</fullName>
    </submittedName>
</protein>
<accession>A0A6L6G7Q3</accession>
<name>A0A6L6G7Q3_STRUB</name>
<dbReference type="Proteomes" id="UP000483839">
    <property type="component" value="Unassembled WGS sequence"/>
</dbReference>